<evidence type="ECO:0000259" key="1">
    <source>
        <dbReference type="PROSITE" id="PS51199"/>
    </source>
</evidence>
<dbReference type="GO" id="GO:0003678">
    <property type="term" value="F:DNA helicase activity"/>
    <property type="evidence" value="ECO:0007669"/>
    <property type="project" value="UniProtKB-EC"/>
</dbReference>
<dbReference type="RefSeq" id="WP_184932203.1">
    <property type="nucleotide sequence ID" value="NZ_JACHJY010000009.1"/>
</dbReference>
<dbReference type="AlphaFoldDB" id="A0A7W7U4Y8"/>
<gene>
    <name evidence="2" type="ORF">GGE06_005923</name>
</gene>
<dbReference type="Pfam" id="PF03796">
    <property type="entry name" value="DnaB_C"/>
    <property type="match status" value="1"/>
</dbReference>
<feature type="domain" description="SF4 helicase" evidence="1">
    <location>
        <begin position="191"/>
        <end position="457"/>
    </location>
</feature>
<dbReference type="EC" id="3.6.4.12" evidence="2"/>
<evidence type="ECO:0000313" key="2">
    <source>
        <dbReference type="EMBL" id="MBB4984973.1"/>
    </source>
</evidence>
<proteinExistence type="predicted"/>
<sequence length="457" mass="49525">MSDDMWEAPLDDQLPAGDYIADVEAERILAAAVMARTDLVDDLAVQGFDPADITTDRYRWIWFAVEEIRASLQPGSIRWEAVERQLQAFRADGRMPTVPATKDELAQLYIEATPASASWAADRVTKKAIAARLVAHGHAAINLARSAAFDPDTDIAAAQLELDGVIRQGTDEETIQVGDVLEGVLTRAVTPPTADDRISTGFMDLDSLFTGGWAAGQMVVIGARPAMGKTTLGLGLARAAAVRNGIPTLFESLEMGRDEIGNSIVSAEARVALHHIKLGIVGDDTAAVQRLAKRGPAIQAAPLFINDNAFLTMPILRARVRHLVRTAGLRLVIVDYLQLMQAPKAENRQVAVSELSRQLKLLAKEFGITVVVLAQLNRGPEQRTDKKPMVSDLRESGSIEQDADIVILLHREDAYEKDSPRSGEADFIVGKHRGGPTATITAAFQGHYARFVDMAAT</sequence>
<dbReference type="GO" id="GO:0005829">
    <property type="term" value="C:cytosol"/>
    <property type="evidence" value="ECO:0007669"/>
    <property type="project" value="TreeGrafter"/>
</dbReference>
<dbReference type="GO" id="GO:0005524">
    <property type="term" value="F:ATP binding"/>
    <property type="evidence" value="ECO:0007669"/>
    <property type="project" value="InterPro"/>
</dbReference>
<dbReference type="GO" id="GO:0016787">
    <property type="term" value="F:hydrolase activity"/>
    <property type="evidence" value="ECO:0007669"/>
    <property type="project" value="UniProtKB-KW"/>
</dbReference>
<protein>
    <submittedName>
        <fullName evidence="2">Replicative DNA helicase</fullName>
        <ecNumber evidence="2">3.6.4.12</ecNumber>
    </submittedName>
</protein>
<dbReference type="SUPFAM" id="SSF52540">
    <property type="entry name" value="P-loop containing nucleoside triphosphate hydrolases"/>
    <property type="match status" value="1"/>
</dbReference>
<keyword evidence="2" id="KW-0067">ATP-binding</keyword>
<dbReference type="Gene3D" id="3.40.50.300">
    <property type="entry name" value="P-loop containing nucleotide triphosphate hydrolases"/>
    <property type="match status" value="1"/>
</dbReference>
<evidence type="ECO:0000313" key="3">
    <source>
        <dbReference type="Proteomes" id="UP000582643"/>
    </source>
</evidence>
<name>A0A7W7U4Y8_9ACTN</name>
<accession>A0A7W7U4Y8</accession>
<dbReference type="PANTHER" id="PTHR30153:SF2">
    <property type="entry name" value="REPLICATIVE DNA HELICASE"/>
    <property type="match status" value="1"/>
</dbReference>
<reference evidence="2 3" key="1">
    <citation type="submission" date="2020-08" db="EMBL/GenBank/DDBJ databases">
        <title>Genomic Encyclopedia of Type Strains, Phase III (KMG-III): the genomes of soil and plant-associated and newly described type strains.</title>
        <authorList>
            <person name="Whitman W."/>
        </authorList>
    </citation>
    <scope>NUCLEOTIDE SEQUENCE [LARGE SCALE GENOMIC DNA]</scope>
    <source>
        <strain evidence="2 3">SFB5A</strain>
    </source>
</reference>
<dbReference type="PROSITE" id="PS51199">
    <property type="entry name" value="SF4_HELICASE"/>
    <property type="match status" value="1"/>
</dbReference>
<keyword evidence="2" id="KW-0547">Nucleotide-binding</keyword>
<dbReference type="InterPro" id="IPR007694">
    <property type="entry name" value="DNA_helicase_DnaB-like_C"/>
</dbReference>
<dbReference type="CDD" id="cd00984">
    <property type="entry name" value="DnaB_C"/>
    <property type="match status" value="1"/>
</dbReference>
<dbReference type="PANTHER" id="PTHR30153">
    <property type="entry name" value="REPLICATIVE DNA HELICASE DNAB"/>
    <property type="match status" value="1"/>
</dbReference>
<comment type="caution">
    <text evidence="2">The sequence shown here is derived from an EMBL/GenBank/DDBJ whole genome shotgun (WGS) entry which is preliminary data.</text>
</comment>
<organism evidence="2 3">
    <name type="scientific">Streptomyces nymphaeiformis</name>
    <dbReference type="NCBI Taxonomy" id="2663842"/>
    <lineage>
        <taxon>Bacteria</taxon>
        <taxon>Bacillati</taxon>
        <taxon>Actinomycetota</taxon>
        <taxon>Actinomycetes</taxon>
        <taxon>Kitasatosporales</taxon>
        <taxon>Streptomycetaceae</taxon>
        <taxon>Streptomyces</taxon>
    </lineage>
</organism>
<keyword evidence="2" id="KW-0347">Helicase</keyword>
<dbReference type="GO" id="GO:0006260">
    <property type="term" value="P:DNA replication"/>
    <property type="evidence" value="ECO:0007669"/>
    <property type="project" value="InterPro"/>
</dbReference>
<keyword evidence="3" id="KW-1185">Reference proteome</keyword>
<dbReference type="Gene3D" id="1.10.860.10">
    <property type="entry name" value="DNAb Helicase, Chain A"/>
    <property type="match status" value="1"/>
</dbReference>
<dbReference type="Proteomes" id="UP000582643">
    <property type="component" value="Unassembled WGS sequence"/>
</dbReference>
<dbReference type="InterPro" id="IPR027417">
    <property type="entry name" value="P-loop_NTPase"/>
</dbReference>
<dbReference type="EMBL" id="JACHJY010000009">
    <property type="protein sequence ID" value="MBB4984973.1"/>
    <property type="molecule type" value="Genomic_DNA"/>
</dbReference>
<dbReference type="InterPro" id="IPR016136">
    <property type="entry name" value="DNA_helicase_N/primase_C"/>
</dbReference>
<keyword evidence="2" id="KW-0378">Hydrolase</keyword>